<evidence type="ECO:0000256" key="4">
    <source>
        <dbReference type="ARBA" id="ARBA00012140"/>
    </source>
</evidence>
<dbReference type="InterPro" id="IPR004573">
    <property type="entry name" value="rRNA_ssu_MeTfrase_B"/>
</dbReference>
<feature type="transmembrane region" description="Helical" evidence="16">
    <location>
        <begin position="44"/>
        <end position="66"/>
    </location>
</feature>
<comment type="caution">
    <text evidence="18">The sequence shown here is derived from an EMBL/GenBank/DDBJ whole genome shotgun (WGS) entry which is preliminary data.</text>
</comment>
<dbReference type="PANTHER" id="PTHR22807:SF61">
    <property type="entry name" value="NOL1_NOP2_SUN FAMILY PROTEIN _ ANTITERMINATION NUSB DOMAIN-CONTAINING PROTEIN"/>
    <property type="match status" value="1"/>
</dbReference>
<evidence type="ECO:0000256" key="10">
    <source>
        <dbReference type="ARBA" id="ARBA00022884"/>
    </source>
</evidence>
<dbReference type="InterPro" id="IPR049560">
    <property type="entry name" value="MeTrfase_RsmB-F_NOP2_cat"/>
</dbReference>
<evidence type="ECO:0000256" key="11">
    <source>
        <dbReference type="ARBA" id="ARBA00030399"/>
    </source>
</evidence>
<sequence length="479" mass="53555">MTQSQPHKKRPQHHSSARHRPRTAPQHIKQTATHERMRLEDVRVYNLAGTSLAYQLAMAAHIVMAVQQGYSMQHALTVVDMADGARPNVQRLCFEAMRHWGTSQFWVKRAVSNLPGPWLQALLSVSLTQLALEQESEFVLVDQAVEAAINMKPHAKGLVNAILRRFLREREAWQADALTDEVATWNYPQWWIDAVKRNYPNDWQSILSIGNTHPPMTLRVNARRGTADEYIDYIKEDGLIAQGMPTLSAQAVVLSQPCGVADLPAFADGGVSVQDAGAQIAADLLDVHDGMRVLDACAAPGGKTCHILERYDVQLTAIEKDEARAARIADNLHRLDLEADILVVDANNAHQWWNREAFDRVLLDAPCSASGIVRRHPDIRWLREANDLEGLARQQAQLLRTMWKTVAVGGRLLYCTCSIFPEEGEQVIAAFLAHTPNAQRLELPALQPLQHGEGQLIPTQTETRNHDGFYYAALTKTSN</sequence>
<dbReference type="PROSITE" id="PS01153">
    <property type="entry name" value="NOL1_NOP2_SUN"/>
    <property type="match status" value="1"/>
</dbReference>
<dbReference type="GO" id="GO:0005737">
    <property type="term" value="C:cytoplasm"/>
    <property type="evidence" value="ECO:0007669"/>
    <property type="project" value="UniProtKB-SubCell"/>
</dbReference>
<dbReference type="SUPFAM" id="SSF48013">
    <property type="entry name" value="NusB-like"/>
    <property type="match status" value="1"/>
</dbReference>
<dbReference type="Gene3D" id="1.10.940.10">
    <property type="entry name" value="NusB-like"/>
    <property type="match status" value="1"/>
</dbReference>
<keyword evidence="9 14" id="KW-0949">S-adenosyl-L-methionine</keyword>
<dbReference type="PANTHER" id="PTHR22807">
    <property type="entry name" value="NOP2 YEAST -RELATED NOL1/NOP2/FMU SUN DOMAIN-CONTAINING"/>
    <property type="match status" value="1"/>
</dbReference>
<keyword evidence="7 14" id="KW-0489">Methyltransferase</keyword>
<keyword evidence="8 14" id="KW-0808">Transferase</keyword>
<name>A0A4V3DJS5_9BURK</name>
<feature type="binding site" evidence="14">
    <location>
        <position position="345"/>
    </location>
    <ligand>
        <name>S-adenosyl-L-methionine</name>
        <dbReference type="ChEBI" id="CHEBI:59789"/>
    </ligand>
</feature>
<evidence type="ECO:0000259" key="17">
    <source>
        <dbReference type="PROSITE" id="PS51686"/>
    </source>
</evidence>
<feature type="region of interest" description="Disordered" evidence="15">
    <location>
        <begin position="1"/>
        <end position="33"/>
    </location>
</feature>
<feature type="binding site" evidence="14">
    <location>
        <begin position="297"/>
        <end position="303"/>
    </location>
    <ligand>
        <name>S-adenosyl-L-methionine</name>
        <dbReference type="ChEBI" id="CHEBI:59789"/>
    </ligand>
</feature>
<evidence type="ECO:0000256" key="12">
    <source>
        <dbReference type="ARBA" id="ARBA00031088"/>
    </source>
</evidence>
<dbReference type="GO" id="GO:0008649">
    <property type="term" value="F:rRNA methyltransferase activity"/>
    <property type="evidence" value="ECO:0007669"/>
    <property type="project" value="InterPro"/>
</dbReference>
<comment type="subcellular location">
    <subcellularLocation>
        <location evidence="2">Cytoplasm</location>
    </subcellularLocation>
</comment>
<dbReference type="Gene3D" id="1.10.287.730">
    <property type="entry name" value="Helix hairpin bin"/>
    <property type="match status" value="1"/>
</dbReference>
<dbReference type="GO" id="GO:0006355">
    <property type="term" value="P:regulation of DNA-templated transcription"/>
    <property type="evidence" value="ECO:0007669"/>
    <property type="project" value="InterPro"/>
</dbReference>
<evidence type="ECO:0000256" key="15">
    <source>
        <dbReference type="SAM" id="MobiDB-lite"/>
    </source>
</evidence>
<proteinExistence type="inferred from homology"/>
<evidence type="ECO:0000256" key="14">
    <source>
        <dbReference type="PROSITE-ProRule" id="PRU01023"/>
    </source>
</evidence>
<dbReference type="InterPro" id="IPR035926">
    <property type="entry name" value="NusB-like_sf"/>
</dbReference>
<dbReference type="GO" id="GO:0003723">
    <property type="term" value="F:RNA binding"/>
    <property type="evidence" value="ECO:0007669"/>
    <property type="project" value="UniProtKB-UniRule"/>
</dbReference>
<gene>
    <name evidence="18" type="ORF">DFR44_11160</name>
</gene>
<dbReference type="Gene3D" id="3.40.50.150">
    <property type="entry name" value="Vaccinia Virus protein VP39"/>
    <property type="match status" value="1"/>
</dbReference>
<evidence type="ECO:0000256" key="3">
    <source>
        <dbReference type="ARBA" id="ARBA00007494"/>
    </source>
</evidence>
<dbReference type="RefSeq" id="WP_133620327.1">
    <property type="nucleotide sequence ID" value="NZ_SNZE01000011.1"/>
</dbReference>
<keyword evidence="5" id="KW-0963">Cytoplasm</keyword>
<dbReference type="Gene3D" id="3.30.70.1170">
    <property type="entry name" value="Sun protein, domain 3"/>
    <property type="match status" value="1"/>
</dbReference>
<evidence type="ECO:0000256" key="8">
    <source>
        <dbReference type="ARBA" id="ARBA00022679"/>
    </source>
</evidence>
<evidence type="ECO:0000313" key="18">
    <source>
        <dbReference type="EMBL" id="TDR31296.1"/>
    </source>
</evidence>
<feature type="active site" description="Nucleophile" evidence="14">
    <location>
        <position position="417"/>
    </location>
</feature>
<dbReference type="InterPro" id="IPR023267">
    <property type="entry name" value="RCMT"/>
</dbReference>
<keyword evidence="16" id="KW-0812">Transmembrane</keyword>
<dbReference type="NCBIfam" id="NF008149">
    <property type="entry name" value="PRK10901.1"/>
    <property type="match status" value="1"/>
</dbReference>
<comment type="function">
    <text evidence="1">Specifically methylates the cytosine at position 967 (m5C967) of 16S rRNA.</text>
</comment>
<evidence type="ECO:0000256" key="2">
    <source>
        <dbReference type="ARBA" id="ARBA00004496"/>
    </source>
</evidence>
<keyword evidence="10 14" id="KW-0694">RNA-binding</keyword>
<dbReference type="Pfam" id="PF01189">
    <property type="entry name" value="Methyltr_RsmB-F"/>
    <property type="match status" value="1"/>
</dbReference>
<dbReference type="EC" id="2.1.1.176" evidence="4"/>
<keyword evidence="19" id="KW-1185">Reference proteome</keyword>
<evidence type="ECO:0000256" key="1">
    <source>
        <dbReference type="ARBA" id="ARBA00002724"/>
    </source>
</evidence>
<dbReference type="Pfam" id="PF01029">
    <property type="entry name" value="NusB"/>
    <property type="match status" value="1"/>
</dbReference>
<protein>
    <recommendedName>
        <fullName evidence="4">16S rRNA (cytosine(967)-C(5))-methyltransferase</fullName>
        <ecNumber evidence="4">2.1.1.176</ecNumber>
    </recommendedName>
    <alternativeName>
        <fullName evidence="11">16S rRNA m5C967 methyltransferase</fullName>
    </alternativeName>
    <alternativeName>
        <fullName evidence="12">rRNA (cytosine-C(5)-)-methyltransferase RsmB</fullName>
    </alternativeName>
</protein>
<dbReference type="InterPro" id="IPR001678">
    <property type="entry name" value="MeTrfase_RsmB-F_NOP2_dom"/>
</dbReference>
<comment type="similarity">
    <text evidence="3 14">Belongs to the class I-like SAM-binding methyltransferase superfamily. RsmB/NOP family.</text>
</comment>
<keyword evidence="16" id="KW-1133">Transmembrane helix</keyword>
<dbReference type="InterPro" id="IPR054728">
    <property type="entry name" value="RsmB-like_ferredoxin"/>
</dbReference>
<evidence type="ECO:0000256" key="5">
    <source>
        <dbReference type="ARBA" id="ARBA00022490"/>
    </source>
</evidence>
<dbReference type="InterPro" id="IPR018314">
    <property type="entry name" value="RsmB/NOL1/NOP2-like_CS"/>
</dbReference>
<organism evidence="18 19">
    <name type="scientific">Hydromonas duriensis</name>
    <dbReference type="NCBI Taxonomy" id="1527608"/>
    <lineage>
        <taxon>Bacteria</taxon>
        <taxon>Pseudomonadati</taxon>
        <taxon>Pseudomonadota</taxon>
        <taxon>Betaproteobacteria</taxon>
        <taxon>Burkholderiales</taxon>
        <taxon>Burkholderiaceae</taxon>
        <taxon>Hydromonas</taxon>
    </lineage>
</organism>
<keyword evidence="6" id="KW-0698">rRNA processing</keyword>
<feature type="binding site" evidence="14">
    <location>
        <position position="319"/>
    </location>
    <ligand>
        <name>S-adenosyl-L-methionine</name>
        <dbReference type="ChEBI" id="CHEBI:59789"/>
    </ligand>
</feature>
<dbReference type="CDD" id="cd02440">
    <property type="entry name" value="AdoMet_MTases"/>
    <property type="match status" value="1"/>
</dbReference>
<evidence type="ECO:0000313" key="19">
    <source>
        <dbReference type="Proteomes" id="UP000294480"/>
    </source>
</evidence>
<keyword evidence="16" id="KW-0472">Membrane</keyword>
<feature type="domain" description="SAM-dependent MTase RsmB/NOP-type" evidence="17">
    <location>
        <begin position="206"/>
        <end position="477"/>
    </location>
</feature>
<dbReference type="AlphaFoldDB" id="A0A4V3DJS5"/>
<comment type="catalytic activity">
    <reaction evidence="13">
        <text>cytidine(967) in 16S rRNA + S-adenosyl-L-methionine = 5-methylcytidine(967) in 16S rRNA + S-adenosyl-L-homocysteine + H(+)</text>
        <dbReference type="Rhea" id="RHEA:42748"/>
        <dbReference type="Rhea" id="RHEA-COMP:10219"/>
        <dbReference type="Rhea" id="RHEA-COMP:10220"/>
        <dbReference type="ChEBI" id="CHEBI:15378"/>
        <dbReference type="ChEBI" id="CHEBI:57856"/>
        <dbReference type="ChEBI" id="CHEBI:59789"/>
        <dbReference type="ChEBI" id="CHEBI:74483"/>
        <dbReference type="ChEBI" id="CHEBI:82748"/>
        <dbReference type="EC" id="2.1.1.176"/>
    </reaction>
</comment>
<evidence type="ECO:0000256" key="6">
    <source>
        <dbReference type="ARBA" id="ARBA00022552"/>
    </source>
</evidence>
<dbReference type="InterPro" id="IPR006027">
    <property type="entry name" value="NusB_RsmB_TIM44"/>
</dbReference>
<dbReference type="NCBIfam" id="TIGR00563">
    <property type="entry name" value="rsmB"/>
    <property type="match status" value="1"/>
</dbReference>
<reference evidence="18 19" key="1">
    <citation type="submission" date="2019-03" db="EMBL/GenBank/DDBJ databases">
        <title>Genomic Encyclopedia of Type Strains, Phase IV (KMG-IV): sequencing the most valuable type-strain genomes for metagenomic binning, comparative biology and taxonomic classification.</title>
        <authorList>
            <person name="Goeker M."/>
        </authorList>
    </citation>
    <scope>NUCLEOTIDE SEQUENCE [LARGE SCALE GENOMIC DNA]</scope>
    <source>
        <strain evidence="18 19">DSM 102852</strain>
    </source>
</reference>
<feature type="compositionally biased region" description="Basic residues" evidence="15">
    <location>
        <begin position="1"/>
        <end position="22"/>
    </location>
</feature>
<dbReference type="EMBL" id="SNZE01000011">
    <property type="protein sequence ID" value="TDR31296.1"/>
    <property type="molecule type" value="Genomic_DNA"/>
</dbReference>
<dbReference type="Proteomes" id="UP000294480">
    <property type="component" value="Unassembled WGS sequence"/>
</dbReference>
<evidence type="ECO:0000256" key="13">
    <source>
        <dbReference type="ARBA" id="ARBA00047283"/>
    </source>
</evidence>
<dbReference type="PRINTS" id="PR02008">
    <property type="entry name" value="RCMTFAMILY"/>
</dbReference>
<evidence type="ECO:0000256" key="7">
    <source>
        <dbReference type="ARBA" id="ARBA00022603"/>
    </source>
</evidence>
<evidence type="ECO:0000256" key="16">
    <source>
        <dbReference type="SAM" id="Phobius"/>
    </source>
</evidence>
<dbReference type="OrthoDB" id="9810297at2"/>
<dbReference type="Pfam" id="PF22458">
    <property type="entry name" value="RsmF-B_ferredox"/>
    <property type="match status" value="1"/>
</dbReference>
<dbReference type="FunFam" id="3.40.50.150:FF:000022">
    <property type="entry name" value="Ribosomal RNA small subunit methyltransferase B"/>
    <property type="match status" value="1"/>
</dbReference>
<evidence type="ECO:0000256" key="9">
    <source>
        <dbReference type="ARBA" id="ARBA00022691"/>
    </source>
</evidence>
<dbReference type="PROSITE" id="PS51686">
    <property type="entry name" value="SAM_MT_RSMB_NOP"/>
    <property type="match status" value="1"/>
</dbReference>
<accession>A0A4V3DJS5</accession>
<dbReference type="InterPro" id="IPR029063">
    <property type="entry name" value="SAM-dependent_MTases_sf"/>
</dbReference>
<dbReference type="SUPFAM" id="SSF53335">
    <property type="entry name" value="S-adenosyl-L-methionine-dependent methyltransferases"/>
    <property type="match status" value="1"/>
</dbReference>
<feature type="binding site" evidence="14">
    <location>
        <position position="364"/>
    </location>
    <ligand>
        <name>S-adenosyl-L-methionine</name>
        <dbReference type="ChEBI" id="CHEBI:59789"/>
    </ligand>
</feature>